<evidence type="ECO:0000313" key="5">
    <source>
        <dbReference type="Proteomes" id="UP000237105"/>
    </source>
</evidence>
<feature type="coiled-coil region" evidence="2">
    <location>
        <begin position="224"/>
        <end position="251"/>
    </location>
</feature>
<name>A0A2P5AQU6_PARAD</name>
<evidence type="ECO:0000313" key="4">
    <source>
        <dbReference type="EMBL" id="PON38912.1"/>
    </source>
</evidence>
<comment type="caution">
    <text evidence="4">The sequence shown here is derived from an EMBL/GenBank/DDBJ whole genome shotgun (WGS) entry which is preliminary data.</text>
</comment>
<organism evidence="4 5">
    <name type="scientific">Parasponia andersonii</name>
    <name type="common">Sponia andersonii</name>
    <dbReference type="NCBI Taxonomy" id="3476"/>
    <lineage>
        <taxon>Eukaryota</taxon>
        <taxon>Viridiplantae</taxon>
        <taxon>Streptophyta</taxon>
        <taxon>Embryophyta</taxon>
        <taxon>Tracheophyta</taxon>
        <taxon>Spermatophyta</taxon>
        <taxon>Magnoliopsida</taxon>
        <taxon>eudicotyledons</taxon>
        <taxon>Gunneridae</taxon>
        <taxon>Pentapetalae</taxon>
        <taxon>rosids</taxon>
        <taxon>fabids</taxon>
        <taxon>Rosales</taxon>
        <taxon>Cannabaceae</taxon>
        <taxon>Parasponia</taxon>
    </lineage>
</organism>
<feature type="domain" description="NB-ARC" evidence="3">
    <location>
        <begin position="347"/>
        <end position="488"/>
    </location>
</feature>
<dbReference type="AlphaFoldDB" id="A0A2P5AQU6"/>
<keyword evidence="5" id="KW-1185">Reference proteome</keyword>
<keyword evidence="2" id="KW-0175">Coiled coil</keyword>
<dbReference type="PANTHER" id="PTHR36766">
    <property type="entry name" value="PLANT BROAD-SPECTRUM MILDEW RESISTANCE PROTEIN RPW8"/>
    <property type="match status" value="1"/>
</dbReference>
<dbReference type="InterPro" id="IPR027417">
    <property type="entry name" value="P-loop_NTPase"/>
</dbReference>
<evidence type="ECO:0000256" key="1">
    <source>
        <dbReference type="ARBA" id="ARBA00022821"/>
    </source>
</evidence>
<evidence type="ECO:0000256" key="2">
    <source>
        <dbReference type="SAM" id="Coils"/>
    </source>
</evidence>
<dbReference type="InterPro" id="IPR002182">
    <property type="entry name" value="NB-ARC"/>
</dbReference>
<dbReference type="Proteomes" id="UP000237105">
    <property type="component" value="Unassembled WGS sequence"/>
</dbReference>
<dbReference type="OrthoDB" id="611536at2759"/>
<accession>A0A2P5AQU6</accession>
<proteinExistence type="predicted"/>
<gene>
    <name evidence="4" type="ORF">PanWU01x14_308870</name>
</gene>
<dbReference type="GO" id="GO:0043531">
    <property type="term" value="F:ADP binding"/>
    <property type="evidence" value="ECO:0007669"/>
    <property type="project" value="InterPro"/>
</dbReference>
<evidence type="ECO:0000259" key="3">
    <source>
        <dbReference type="Pfam" id="PF00931"/>
    </source>
</evidence>
<protein>
    <submittedName>
        <fullName evidence="4">NB-ARC domain containing protein</fullName>
    </submittedName>
</protein>
<dbReference type="PANTHER" id="PTHR36766:SF64">
    <property type="entry name" value="OS12G0206100 PROTEIN"/>
    <property type="match status" value="1"/>
</dbReference>
<dbReference type="GO" id="GO:0006952">
    <property type="term" value="P:defense response"/>
    <property type="evidence" value="ECO:0007669"/>
    <property type="project" value="UniProtKB-KW"/>
</dbReference>
<keyword evidence="1" id="KW-0611">Plant defense</keyword>
<reference evidence="5" key="1">
    <citation type="submission" date="2016-06" db="EMBL/GenBank/DDBJ databases">
        <title>Parallel loss of symbiosis genes in relatives of nitrogen-fixing non-legume Parasponia.</title>
        <authorList>
            <person name="Van Velzen R."/>
            <person name="Holmer R."/>
            <person name="Bu F."/>
            <person name="Rutten L."/>
            <person name="Van Zeijl A."/>
            <person name="Liu W."/>
            <person name="Santuari L."/>
            <person name="Cao Q."/>
            <person name="Sharma T."/>
            <person name="Shen D."/>
            <person name="Roswanjaya Y."/>
            <person name="Wardhani T."/>
            <person name="Kalhor M.S."/>
            <person name="Jansen J."/>
            <person name="Van den Hoogen J."/>
            <person name="Gungor B."/>
            <person name="Hartog M."/>
            <person name="Hontelez J."/>
            <person name="Verver J."/>
            <person name="Yang W.-C."/>
            <person name="Schijlen E."/>
            <person name="Repin R."/>
            <person name="Schilthuizen M."/>
            <person name="Schranz E."/>
            <person name="Heidstra R."/>
            <person name="Miyata K."/>
            <person name="Fedorova E."/>
            <person name="Kohlen W."/>
            <person name="Bisseling T."/>
            <person name="Smit S."/>
            <person name="Geurts R."/>
        </authorList>
    </citation>
    <scope>NUCLEOTIDE SEQUENCE [LARGE SCALE GENOMIC DNA]</scope>
    <source>
        <strain evidence="5">cv. WU1-14</strain>
    </source>
</reference>
<dbReference type="Pfam" id="PF00931">
    <property type="entry name" value="NB-ARC"/>
    <property type="match status" value="1"/>
</dbReference>
<sequence>MDIELSLESEDKYKWIRRQWRFLEAFSKDICQIQDSVKEIKKISPQQLRDSDEVNLEGITVPLNKIETKWEMIGGPNVASNAKRCLEGFEKLINADFLNRRGTESEACKPDLLGRPRMRSKGSQKPTTFSCEDVEALERVLNSITSSSQLEKLEVGSSIGFYDLLNAKDEYGLTFVVRDSSKLVLLQQRKHVEIDISSALLGIHKQLTEKVPKKISKSNYSKIFGTLRQELEALQQLLEDEKSAHEGAANRKSIFSELLEKITFGAENCISTYLEGSMSLSELQPKFDEVVKLICFLQKVIQFCSRKVVKDSCFVVCLEEDVHELVSKLIPTNNGQDDNANGDQLLASPMIISIVGMEGIRKTTLAKEVLHHKSIISHFQRRSLVSVPQSSDESILLQTVGEQILGVQGKILEKDKWIKIMVDVFKKEPCLVILDNLSSKKAWDVLKPAICSDASTCTIILTTRDKAVASDAVNPSTSSIIHLQLRTEEES</sequence>
<dbReference type="SUPFAM" id="SSF52540">
    <property type="entry name" value="P-loop containing nucleoside triphosphate hydrolases"/>
    <property type="match status" value="1"/>
</dbReference>
<dbReference type="EMBL" id="JXTB01000481">
    <property type="protein sequence ID" value="PON38912.1"/>
    <property type="molecule type" value="Genomic_DNA"/>
</dbReference>
<dbReference type="Gene3D" id="3.40.50.300">
    <property type="entry name" value="P-loop containing nucleotide triphosphate hydrolases"/>
    <property type="match status" value="1"/>
</dbReference>